<keyword evidence="1" id="KW-0805">Transcription regulation</keyword>
<accession>A0AAU7MWJ7</accession>
<dbReference type="Pfam" id="PF12833">
    <property type="entry name" value="HTH_18"/>
    <property type="match status" value="1"/>
</dbReference>
<dbReference type="InterPro" id="IPR009057">
    <property type="entry name" value="Homeodomain-like_sf"/>
</dbReference>
<dbReference type="AlphaFoldDB" id="A0AAU7MWJ7"/>
<dbReference type="EMBL" id="CP157804">
    <property type="protein sequence ID" value="XBQ22783.1"/>
    <property type="molecule type" value="Genomic_DNA"/>
</dbReference>
<protein>
    <submittedName>
        <fullName evidence="5">Helix-turn-helix transcriptional regulator</fullName>
    </submittedName>
</protein>
<dbReference type="Gene3D" id="1.10.10.60">
    <property type="entry name" value="Homeodomain-like"/>
    <property type="match status" value="1"/>
</dbReference>
<dbReference type="InterPro" id="IPR018060">
    <property type="entry name" value="HTH_AraC"/>
</dbReference>
<dbReference type="Gene3D" id="2.60.120.10">
    <property type="entry name" value="Jelly Rolls"/>
    <property type="match status" value="1"/>
</dbReference>
<dbReference type="PROSITE" id="PS01124">
    <property type="entry name" value="HTH_ARAC_FAMILY_2"/>
    <property type="match status" value="1"/>
</dbReference>
<dbReference type="SMART" id="SM00342">
    <property type="entry name" value="HTH_ARAC"/>
    <property type="match status" value="1"/>
</dbReference>
<dbReference type="PANTHER" id="PTHR43280:SF32">
    <property type="entry name" value="TRANSCRIPTIONAL REGULATORY PROTEIN"/>
    <property type="match status" value="1"/>
</dbReference>
<keyword evidence="2" id="KW-0238">DNA-binding</keyword>
<dbReference type="PANTHER" id="PTHR43280">
    <property type="entry name" value="ARAC-FAMILY TRANSCRIPTIONAL REGULATOR"/>
    <property type="match status" value="1"/>
</dbReference>
<dbReference type="SUPFAM" id="SSF46689">
    <property type="entry name" value="Homeodomain-like"/>
    <property type="match status" value="1"/>
</dbReference>
<dbReference type="KEGG" id="fld:ABNE31_14385"/>
<reference evidence="5" key="1">
    <citation type="submission" date="2024-05" db="EMBL/GenBank/DDBJ databases">
        <title>Draft Genome Sequences of Flagellimonas sp. MMG031 and Marinobacter sp. MMG032 Isolated from the dinoflagellate Symbiodinium pilosum.</title>
        <authorList>
            <person name="Shikuma N.J."/>
            <person name="Farrell M.V."/>
        </authorList>
    </citation>
    <scope>NUCLEOTIDE SEQUENCE</scope>
    <source>
        <strain evidence="5">MMG031</strain>
    </source>
</reference>
<name>A0AAU7MWJ7_9FLAO</name>
<evidence type="ECO:0000313" key="5">
    <source>
        <dbReference type="EMBL" id="XBQ22783.1"/>
    </source>
</evidence>
<evidence type="ECO:0000256" key="1">
    <source>
        <dbReference type="ARBA" id="ARBA00023015"/>
    </source>
</evidence>
<keyword evidence="3" id="KW-0804">Transcription</keyword>
<sequence>MSFTISINNKMSYRLDIKIEPFDITKRYTQPHRHNKYLELVYFSEGSGFHFIDQEKYEINPPIAFVIKKDEVHHWQIDSTPVGYVVIIKEKFLENTLDKHINAQFQLLEMQKAFPLSADPSLDTLFQIASDLLKEQITEQTIAIEGILKALLAKLLHYAPKRNSSENNIVFRFKQLLKASPKNDVAHYARLLHTSSQNLNAKCRSELGKTASQVIAQHIVQEAKRQLIYTDLSVTEIAFASNFNDASHFVKYFKRFVGMTPLQFKKNKT</sequence>
<dbReference type="InterPro" id="IPR037923">
    <property type="entry name" value="HTH-like"/>
</dbReference>
<evidence type="ECO:0000256" key="2">
    <source>
        <dbReference type="ARBA" id="ARBA00023125"/>
    </source>
</evidence>
<dbReference type="RefSeq" id="WP_349351612.1">
    <property type="nucleotide sequence ID" value="NZ_CP157804.1"/>
</dbReference>
<dbReference type="InterPro" id="IPR003313">
    <property type="entry name" value="AraC-bd"/>
</dbReference>
<evidence type="ECO:0000259" key="4">
    <source>
        <dbReference type="PROSITE" id="PS01124"/>
    </source>
</evidence>
<dbReference type="Pfam" id="PF02311">
    <property type="entry name" value="AraC_binding"/>
    <property type="match status" value="1"/>
</dbReference>
<proteinExistence type="predicted"/>
<gene>
    <name evidence="5" type="ORF">ABNE31_14385</name>
</gene>
<evidence type="ECO:0000256" key="3">
    <source>
        <dbReference type="ARBA" id="ARBA00023163"/>
    </source>
</evidence>
<dbReference type="PRINTS" id="PR00032">
    <property type="entry name" value="HTHARAC"/>
</dbReference>
<dbReference type="InterPro" id="IPR014710">
    <property type="entry name" value="RmlC-like_jellyroll"/>
</dbReference>
<organism evidence="5">
    <name type="scientific">Flagellimonas sp. MMG031</name>
    <dbReference type="NCBI Taxonomy" id="3158549"/>
    <lineage>
        <taxon>Bacteria</taxon>
        <taxon>Pseudomonadati</taxon>
        <taxon>Bacteroidota</taxon>
        <taxon>Flavobacteriia</taxon>
        <taxon>Flavobacteriales</taxon>
        <taxon>Flavobacteriaceae</taxon>
        <taxon>Flagellimonas</taxon>
    </lineage>
</organism>
<dbReference type="InterPro" id="IPR020449">
    <property type="entry name" value="Tscrpt_reg_AraC-type_HTH"/>
</dbReference>
<feature type="domain" description="HTH araC/xylS-type" evidence="4">
    <location>
        <begin position="167"/>
        <end position="267"/>
    </location>
</feature>
<dbReference type="SUPFAM" id="SSF51215">
    <property type="entry name" value="Regulatory protein AraC"/>
    <property type="match status" value="1"/>
</dbReference>
<dbReference type="GO" id="GO:0003700">
    <property type="term" value="F:DNA-binding transcription factor activity"/>
    <property type="evidence" value="ECO:0007669"/>
    <property type="project" value="InterPro"/>
</dbReference>
<dbReference type="GO" id="GO:0043565">
    <property type="term" value="F:sequence-specific DNA binding"/>
    <property type="evidence" value="ECO:0007669"/>
    <property type="project" value="InterPro"/>
</dbReference>